<feature type="transmembrane region" description="Helical" evidence="1">
    <location>
        <begin position="12"/>
        <end position="37"/>
    </location>
</feature>
<dbReference type="Proteomes" id="UP001303587">
    <property type="component" value="Chromosome"/>
</dbReference>
<evidence type="ECO:0000256" key="1">
    <source>
        <dbReference type="SAM" id="Phobius"/>
    </source>
</evidence>
<keyword evidence="1" id="KW-0812">Transmembrane</keyword>
<gene>
    <name evidence="2" type="ORF">MsAc7_04590</name>
</gene>
<dbReference type="PANTHER" id="PTHR39327:SF1">
    <property type="entry name" value="BLR5470 PROTEIN"/>
    <property type="match status" value="1"/>
</dbReference>
<dbReference type="SUPFAM" id="SSF54001">
    <property type="entry name" value="Cysteine proteinases"/>
    <property type="match status" value="1"/>
</dbReference>
<dbReference type="RefSeq" id="WP_338102988.1">
    <property type="nucleotide sequence ID" value="NZ_CP131060.1"/>
</dbReference>
<protein>
    <recommendedName>
        <fullName evidence="4">Transglutaminase-like domain-containing protein</fullName>
    </recommendedName>
</protein>
<reference evidence="2 3" key="1">
    <citation type="submission" date="2023-07" db="EMBL/GenBank/DDBJ databases">
        <title>Closed genoem sequence of Methanosarcinaceae archaeon Ac7.</title>
        <authorList>
            <person name="Poehlein A."/>
            <person name="Protasov E."/>
            <person name="Platt K."/>
            <person name="Reeh H."/>
            <person name="Daniel R."/>
            <person name="Brune A."/>
        </authorList>
    </citation>
    <scope>NUCLEOTIDE SEQUENCE [LARGE SCALE GENOMIC DNA]</scope>
    <source>
        <strain evidence="2 3">Ac7</strain>
    </source>
</reference>
<dbReference type="PANTHER" id="PTHR39327">
    <property type="match status" value="1"/>
</dbReference>
<dbReference type="EMBL" id="CP131060">
    <property type="protein sequence ID" value="WNY24930.1"/>
    <property type="molecule type" value="Genomic_DNA"/>
</dbReference>
<sequence length="409" mass="45417">MSEITKKTKPITFQVMGILFLMAAVLITGSVILSFLFSHANGFGFYGVLHDHEPPSEGNDISGYIQMSTHDGQVLSSVEGPIPVADVTPGSDSSNEKLEFKDSDDSVYYSQTFHWEFEGDQWSYTVYIPEDSYTYFKSKSHTRNDYEQYALSDYDRACIRQIADTLTVQGQENNYTQKEIALNAIAFVQSIPYASDLSTTGYDEYPRYPVETLVDGYGDCEDSAILGAAILNEMGFEVALLEFPHHMALGLKSDGTKTKTISDGTHHYEYVETTTTDFEVGEIPSNVDIDQVTIHPMVQVPKMSATLTYKPVAFDLEFVYYKVEADLKNKGPGLAENVCAHFFVEVNPDSGEIYPPDFDIAIGNLSEDGTGYASTTLRVPRGEEAKIALTVHGDTFDPVTLKTEILHDD</sequence>
<dbReference type="AlphaFoldDB" id="A0AA96V3R7"/>
<keyword evidence="3" id="KW-1185">Reference proteome</keyword>
<dbReference type="GeneID" id="89229578"/>
<dbReference type="Gene3D" id="3.10.620.30">
    <property type="match status" value="1"/>
</dbReference>
<keyword evidence="1" id="KW-0472">Membrane</keyword>
<dbReference type="InterPro" id="IPR038765">
    <property type="entry name" value="Papain-like_cys_pep_sf"/>
</dbReference>
<name>A0AA96V3R7_9EURY</name>
<evidence type="ECO:0000313" key="3">
    <source>
        <dbReference type="Proteomes" id="UP001303587"/>
    </source>
</evidence>
<proteinExistence type="predicted"/>
<organism evidence="2 3">
    <name type="scientific">Methanolapillus millepedarum</name>
    <dbReference type="NCBI Taxonomy" id="3028296"/>
    <lineage>
        <taxon>Archaea</taxon>
        <taxon>Methanobacteriati</taxon>
        <taxon>Methanobacteriota</taxon>
        <taxon>Stenosarchaea group</taxon>
        <taxon>Methanomicrobia</taxon>
        <taxon>Methanosarcinales</taxon>
        <taxon>Methanosarcinaceae</taxon>
        <taxon>Methanolapillus</taxon>
    </lineage>
</organism>
<dbReference type="InterPro" id="IPR010319">
    <property type="entry name" value="Transglutaminase-like_Cys_pept"/>
</dbReference>
<keyword evidence="1" id="KW-1133">Transmembrane helix</keyword>
<evidence type="ECO:0008006" key="4">
    <source>
        <dbReference type="Google" id="ProtNLM"/>
    </source>
</evidence>
<evidence type="ECO:0000313" key="2">
    <source>
        <dbReference type="EMBL" id="WNY24930.1"/>
    </source>
</evidence>
<accession>A0AA96V3R7</accession>